<protein>
    <submittedName>
        <fullName evidence="1">Uncharacterized protein</fullName>
    </submittedName>
</protein>
<organism evidence="1 2">
    <name type="scientific">Flavilitoribacter nigricans (strain ATCC 23147 / DSM 23189 / NBRC 102662 / NCIMB 1420 / SS-2)</name>
    <name type="common">Lewinella nigricans</name>
    <dbReference type="NCBI Taxonomy" id="1122177"/>
    <lineage>
        <taxon>Bacteria</taxon>
        <taxon>Pseudomonadati</taxon>
        <taxon>Bacteroidota</taxon>
        <taxon>Saprospiria</taxon>
        <taxon>Saprospirales</taxon>
        <taxon>Lewinellaceae</taxon>
        <taxon>Flavilitoribacter</taxon>
    </lineage>
</organism>
<comment type="caution">
    <text evidence="1">The sequence shown here is derived from an EMBL/GenBank/DDBJ whole genome shotgun (WGS) entry which is preliminary data.</text>
</comment>
<keyword evidence="2" id="KW-1185">Reference proteome</keyword>
<evidence type="ECO:0000313" key="1">
    <source>
        <dbReference type="EMBL" id="PHN03559.1"/>
    </source>
</evidence>
<proteinExistence type="predicted"/>
<gene>
    <name evidence="1" type="ORF">CRP01_26540</name>
</gene>
<dbReference type="EMBL" id="PDUD01000031">
    <property type="protein sequence ID" value="PHN03559.1"/>
    <property type="molecule type" value="Genomic_DNA"/>
</dbReference>
<sequence>MIYRFFKNEYEGKESIPNGEQVQILVNFLLLKPSAGLLCQCKRAILSGISGLKMDQLRIYVLILSLGKIPRMPGQTGQRPL</sequence>
<dbReference type="AlphaFoldDB" id="A0A2D0N5X4"/>
<evidence type="ECO:0000313" key="2">
    <source>
        <dbReference type="Proteomes" id="UP000223913"/>
    </source>
</evidence>
<reference evidence="1 2" key="1">
    <citation type="submission" date="2017-10" db="EMBL/GenBank/DDBJ databases">
        <title>The draft genome sequence of Lewinella nigricans NBRC 102662.</title>
        <authorList>
            <person name="Wang K."/>
        </authorList>
    </citation>
    <scope>NUCLEOTIDE SEQUENCE [LARGE SCALE GENOMIC DNA]</scope>
    <source>
        <strain evidence="1 2">NBRC 102662</strain>
    </source>
</reference>
<dbReference type="Proteomes" id="UP000223913">
    <property type="component" value="Unassembled WGS sequence"/>
</dbReference>
<name>A0A2D0N5X4_FLAN2</name>
<accession>A0A2D0N5X4</accession>